<evidence type="ECO:0000259" key="3">
    <source>
        <dbReference type="Pfam" id="PF03358"/>
    </source>
</evidence>
<comment type="caution">
    <text evidence="4">The sequence shown here is derived from an EMBL/GenBank/DDBJ whole genome shotgun (WGS) entry which is preliminary data.</text>
</comment>
<evidence type="ECO:0000256" key="2">
    <source>
        <dbReference type="ARBA" id="ARBA00022643"/>
    </source>
</evidence>
<reference evidence="4 5" key="1">
    <citation type="journal article" date="2013" name="Genome Announc.">
        <title>Draft genome sequences for three mercury-methylating, sulfate-reducing bacteria.</title>
        <authorList>
            <person name="Brown S.D."/>
            <person name="Hurt R.A.Jr."/>
            <person name="Gilmour C.C."/>
            <person name="Elias D.A."/>
        </authorList>
    </citation>
    <scope>NUCLEOTIDE SEQUENCE [LARGE SCALE GENOMIC DNA]</scope>
    <source>
        <strain evidence="4 5">DSM 2059</strain>
    </source>
</reference>
<dbReference type="EMBL" id="ATHJ01000091">
    <property type="protein sequence ID" value="EPR39197.1"/>
    <property type="molecule type" value="Genomic_DNA"/>
</dbReference>
<dbReference type="Proteomes" id="UP000014977">
    <property type="component" value="Unassembled WGS sequence"/>
</dbReference>
<keyword evidence="1" id="KW-0285">Flavoprotein</keyword>
<name>S7TPQ1_DESML</name>
<dbReference type="InterPro" id="IPR005025">
    <property type="entry name" value="FMN_Rdtase-like_dom"/>
</dbReference>
<dbReference type="InterPro" id="IPR029039">
    <property type="entry name" value="Flavoprotein-like_sf"/>
</dbReference>
<dbReference type="PANTHER" id="PTHR43278:SF4">
    <property type="entry name" value="NAD(P)H-DEPENDENT FMN-CONTAINING OXIDOREDUCTASE YWQN-RELATED"/>
    <property type="match status" value="1"/>
</dbReference>
<dbReference type="GO" id="GO:0016491">
    <property type="term" value="F:oxidoreductase activity"/>
    <property type="evidence" value="ECO:0007669"/>
    <property type="project" value="InterPro"/>
</dbReference>
<dbReference type="RefSeq" id="WP_020877458.1">
    <property type="nucleotide sequence ID" value="NZ_ATHJ01000091.1"/>
</dbReference>
<organism evidence="4 5">
    <name type="scientific">Desulfococcus multivorans DSM 2059</name>
    <dbReference type="NCBI Taxonomy" id="1121405"/>
    <lineage>
        <taxon>Bacteria</taxon>
        <taxon>Pseudomonadati</taxon>
        <taxon>Thermodesulfobacteriota</taxon>
        <taxon>Desulfobacteria</taxon>
        <taxon>Desulfobacterales</taxon>
        <taxon>Desulfococcaceae</taxon>
        <taxon>Desulfococcus</taxon>
    </lineage>
</organism>
<evidence type="ECO:0000313" key="5">
    <source>
        <dbReference type="Proteomes" id="UP000014977"/>
    </source>
</evidence>
<dbReference type="PANTHER" id="PTHR43278">
    <property type="entry name" value="NAD(P)H-DEPENDENT FMN-CONTAINING OXIDOREDUCTASE YWQN-RELATED"/>
    <property type="match status" value="1"/>
</dbReference>
<evidence type="ECO:0000256" key="1">
    <source>
        <dbReference type="ARBA" id="ARBA00022630"/>
    </source>
</evidence>
<keyword evidence="5" id="KW-1185">Reference proteome</keyword>
<sequence length="197" mass="22402">MPKIVAVYGSPRRNGNTATLLKAAVRGARDAGAEVREFVLRDLRMSPCLEIYKCRENGRCAIRDDFQTVHDDILSAEGMMIASPIFFYTVSAHTKILMDRCQSCWVKKYWIDKAAFGKRPPTRKGLFIAVGATRGKRLFEGALLTVRYFFDVLDMDLWRSLLYRGLDFEGDVLEHPEYLEEAYRTGRALAEALPAPK</sequence>
<dbReference type="OrthoDB" id="9805976at2"/>
<proteinExistence type="predicted"/>
<dbReference type="Gene3D" id="3.40.50.360">
    <property type="match status" value="1"/>
</dbReference>
<feature type="domain" description="NADPH-dependent FMN reductase-like" evidence="3">
    <location>
        <begin position="2"/>
        <end position="133"/>
    </location>
</feature>
<dbReference type="STRING" id="897.B2D07_17495"/>
<accession>S7TPQ1</accession>
<dbReference type="SUPFAM" id="SSF52218">
    <property type="entry name" value="Flavoproteins"/>
    <property type="match status" value="1"/>
</dbReference>
<keyword evidence="2" id="KW-0288">FMN</keyword>
<dbReference type="AlphaFoldDB" id="S7TPQ1"/>
<evidence type="ECO:0000313" key="4">
    <source>
        <dbReference type="EMBL" id="EPR39197.1"/>
    </source>
</evidence>
<dbReference type="eggNOG" id="COG0655">
    <property type="taxonomic scope" value="Bacteria"/>
</dbReference>
<protein>
    <submittedName>
        <fullName evidence="4">NADPH-dependent FMN reductase</fullName>
    </submittedName>
</protein>
<gene>
    <name evidence="4" type="ORF">dsmv_2701</name>
</gene>
<dbReference type="InterPro" id="IPR051796">
    <property type="entry name" value="ISF_SsuE-like"/>
</dbReference>
<dbReference type="Pfam" id="PF03358">
    <property type="entry name" value="FMN_red"/>
    <property type="match status" value="1"/>
</dbReference>